<name>A0ABP9W3V9_9DEIO</name>
<organism evidence="2 3">
    <name type="scientific">Deinococcus carri</name>
    <dbReference type="NCBI Taxonomy" id="1211323"/>
    <lineage>
        <taxon>Bacteria</taxon>
        <taxon>Thermotogati</taxon>
        <taxon>Deinococcota</taxon>
        <taxon>Deinococci</taxon>
        <taxon>Deinococcales</taxon>
        <taxon>Deinococcaceae</taxon>
        <taxon>Deinococcus</taxon>
    </lineage>
</organism>
<dbReference type="InterPro" id="IPR015797">
    <property type="entry name" value="NUDIX_hydrolase-like_dom_sf"/>
</dbReference>
<protein>
    <recommendedName>
        <fullName evidence="1">Nudix hydrolase domain-containing protein</fullName>
    </recommendedName>
</protein>
<evidence type="ECO:0000313" key="2">
    <source>
        <dbReference type="EMBL" id="GAA5512040.1"/>
    </source>
</evidence>
<dbReference type="EMBL" id="BAABRP010000001">
    <property type="protein sequence ID" value="GAA5512040.1"/>
    <property type="molecule type" value="Genomic_DNA"/>
</dbReference>
<dbReference type="Pfam" id="PF00293">
    <property type="entry name" value="NUDIX"/>
    <property type="match status" value="1"/>
</dbReference>
<dbReference type="PROSITE" id="PS51462">
    <property type="entry name" value="NUDIX"/>
    <property type="match status" value="1"/>
</dbReference>
<proteinExistence type="predicted"/>
<reference evidence="2 3" key="1">
    <citation type="submission" date="2024-02" db="EMBL/GenBank/DDBJ databases">
        <title>Deinococcus carri NBRC 110142.</title>
        <authorList>
            <person name="Ichikawa N."/>
            <person name="Katano-Makiyama Y."/>
            <person name="Hidaka K."/>
        </authorList>
    </citation>
    <scope>NUCLEOTIDE SEQUENCE [LARGE SCALE GENOMIC DNA]</scope>
    <source>
        <strain evidence="2 3">NBRC 110142</strain>
    </source>
</reference>
<comment type="caution">
    <text evidence="2">The sequence shown here is derived from an EMBL/GenBank/DDBJ whole genome shotgun (WGS) entry which is preliminary data.</text>
</comment>
<evidence type="ECO:0000259" key="1">
    <source>
        <dbReference type="PROSITE" id="PS51462"/>
    </source>
</evidence>
<dbReference type="Proteomes" id="UP001401887">
    <property type="component" value="Unassembled WGS sequence"/>
</dbReference>
<dbReference type="CDD" id="cd02883">
    <property type="entry name" value="NUDIX_Hydrolase"/>
    <property type="match status" value="1"/>
</dbReference>
<evidence type="ECO:0000313" key="3">
    <source>
        <dbReference type="Proteomes" id="UP001401887"/>
    </source>
</evidence>
<gene>
    <name evidence="2" type="ORF">Dcar01_00754</name>
</gene>
<keyword evidence="3" id="KW-1185">Reference proteome</keyword>
<accession>A0ABP9W3V9</accession>
<dbReference type="SUPFAM" id="SSF55811">
    <property type="entry name" value="Nudix"/>
    <property type="match status" value="1"/>
</dbReference>
<dbReference type="RefSeq" id="WP_345461079.1">
    <property type="nucleotide sequence ID" value="NZ_BAABRP010000001.1"/>
</dbReference>
<sequence length="168" mass="18753">MSLRERTTWEGRPGLITWLPGHRPLPTETVTQVSGLCLTPDARILLVSEDGRAWSLPGGKPEDQETWEQTLRREVAEEACAEVLRWQFLGAQRVEGLTPQPYYQLRYWARVRLEAFRPAFETRHRLAVCAGEFAQRLSWGAGAIGQALLREALEAELQASSGVGPGSA</sequence>
<feature type="domain" description="Nudix hydrolase" evidence="1">
    <location>
        <begin position="28"/>
        <end position="150"/>
    </location>
</feature>
<dbReference type="InterPro" id="IPR000086">
    <property type="entry name" value="NUDIX_hydrolase_dom"/>
</dbReference>
<dbReference type="Gene3D" id="3.90.79.10">
    <property type="entry name" value="Nucleoside Triphosphate Pyrophosphohydrolase"/>
    <property type="match status" value="1"/>
</dbReference>